<dbReference type="InterPro" id="IPR036250">
    <property type="entry name" value="AcylCo_DH-like_C"/>
</dbReference>
<protein>
    <submittedName>
        <fullName evidence="6">4-hydroxyphenylacetate 3-monooxygenase, oxygenase component</fullName>
    </submittedName>
</protein>
<dbReference type="SUPFAM" id="SSF56645">
    <property type="entry name" value="Acyl-CoA dehydrogenase NM domain-like"/>
    <property type="match status" value="1"/>
</dbReference>
<keyword evidence="2" id="KW-0274">FAD</keyword>
<keyword evidence="7" id="KW-1185">Reference proteome</keyword>
<keyword evidence="3" id="KW-0560">Oxidoreductase</keyword>
<dbReference type="SUPFAM" id="SSF47203">
    <property type="entry name" value="Acyl-CoA dehydrogenase C-terminal domain-like"/>
    <property type="match status" value="1"/>
</dbReference>
<dbReference type="PANTHER" id="PTHR36117:SF3">
    <property type="entry name" value="4-HYDROXYPHENYLACETATE 3-MONOOXYGENASE-RELATED"/>
    <property type="match status" value="1"/>
</dbReference>
<accession>A0ABP3QYP0</accession>
<evidence type="ECO:0000256" key="3">
    <source>
        <dbReference type="ARBA" id="ARBA00023002"/>
    </source>
</evidence>
<proteinExistence type="predicted"/>
<dbReference type="PIRSF" id="PIRSF000331">
    <property type="entry name" value="HpaA_HpaB"/>
    <property type="match status" value="1"/>
</dbReference>
<dbReference type="InterPro" id="IPR024674">
    <property type="entry name" value="HpaB/PvcC/4-BUDH_N"/>
</dbReference>
<evidence type="ECO:0000313" key="7">
    <source>
        <dbReference type="Proteomes" id="UP001500866"/>
    </source>
</evidence>
<dbReference type="Gene3D" id="2.40.110.10">
    <property type="entry name" value="Butyryl-CoA Dehydrogenase, subunit A, domain 2"/>
    <property type="match status" value="1"/>
</dbReference>
<dbReference type="Pfam" id="PF03241">
    <property type="entry name" value="HpaB"/>
    <property type="match status" value="1"/>
</dbReference>
<evidence type="ECO:0000259" key="4">
    <source>
        <dbReference type="Pfam" id="PF03241"/>
    </source>
</evidence>
<sequence>MPAITGKEYVSRINQQGADIWCNGSKINGYISEHPAFRGIIQSQSHLYDMQYDNDLRDLMTYRSPATGNRVGTSYLQPKTKEDLAKRRGMIRRWARTSAGLLGRSPDYLNTILMAFGSSAQLLEGKENCFPEHLRAFYEKAREEDLSFTHTFINPQVNRSELYFEVSDEPIAAKIVDENEEGIVVKGARLLATQGGITDEVLVFSPGGILDTANAFAFSVPSNAKGLKFICRESFVHGDSRFNYPLSSRFEEMDTVVVFDNVTIPWERVFFYKNLEVANSFKAKSAFQPFTLHQAVCRQTVKAEFMLGVAQSIIDTINISEFQNVQENGAEIITTLETMKALLTKAEVDASTDEFGLMRPDPKPLQTAICFFPKIYPRLTEIVQLLGSSGMITIPTEADFNSNIRSDLDQYLQSASSNAEDRVKLFRLAWDLTMSPFGTRQTQYERFFFGNPVRLSSQLYFDYEKDSYVDWVHEFINKPEE</sequence>
<gene>
    <name evidence="6" type="primary">hpaB_2</name>
    <name evidence="6" type="ORF">GCM10009001_13690</name>
</gene>
<organism evidence="6 7">
    <name type="scientific">Virgibacillus siamensis</name>
    <dbReference type="NCBI Taxonomy" id="480071"/>
    <lineage>
        <taxon>Bacteria</taxon>
        <taxon>Bacillati</taxon>
        <taxon>Bacillota</taxon>
        <taxon>Bacilli</taxon>
        <taxon>Bacillales</taxon>
        <taxon>Bacillaceae</taxon>
        <taxon>Virgibacillus</taxon>
    </lineage>
</organism>
<reference evidence="7" key="1">
    <citation type="journal article" date="2019" name="Int. J. Syst. Evol. Microbiol.">
        <title>The Global Catalogue of Microorganisms (GCM) 10K type strain sequencing project: providing services to taxonomists for standard genome sequencing and annotation.</title>
        <authorList>
            <consortium name="The Broad Institute Genomics Platform"/>
            <consortium name="The Broad Institute Genome Sequencing Center for Infectious Disease"/>
            <person name="Wu L."/>
            <person name="Ma J."/>
        </authorList>
    </citation>
    <scope>NUCLEOTIDE SEQUENCE [LARGE SCALE GENOMIC DNA]</scope>
    <source>
        <strain evidence="7">JCM 15395</strain>
    </source>
</reference>
<evidence type="ECO:0000256" key="1">
    <source>
        <dbReference type="ARBA" id="ARBA00022630"/>
    </source>
</evidence>
<feature type="domain" description="HpaB/PvcC/4-BUDH N-terminal" evidence="5">
    <location>
        <begin position="5"/>
        <end position="270"/>
    </location>
</feature>
<dbReference type="InterPro" id="IPR046373">
    <property type="entry name" value="Acyl-CoA_Oxase/DH_mid-dom_sf"/>
</dbReference>
<keyword evidence="1" id="KW-0285">Flavoprotein</keyword>
<name>A0ABP3QYP0_9BACI</name>
<dbReference type="InterPro" id="IPR012687">
    <property type="entry name" value="HpaB_Deino-type"/>
</dbReference>
<dbReference type="RefSeq" id="WP_343811524.1">
    <property type="nucleotide sequence ID" value="NZ_BAAADS010000009.1"/>
</dbReference>
<evidence type="ECO:0000256" key="2">
    <source>
        <dbReference type="ARBA" id="ARBA00022827"/>
    </source>
</evidence>
<dbReference type="InterPro" id="IPR009100">
    <property type="entry name" value="AcylCoA_DH/oxidase_NM_dom_sf"/>
</dbReference>
<evidence type="ECO:0000259" key="5">
    <source>
        <dbReference type="Pfam" id="PF11794"/>
    </source>
</evidence>
<comment type="caution">
    <text evidence="6">The sequence shown here is derived from an EMBL/GenBank/DDBJ whole genome shotgun (WGS) entry which is preliminary data.</text>
</comment>
<feature type="domain" description="HpaB/PvcC/4-BUDH C-terminal" evidence="4">
    <location>
        <begin position="278"/>
        <end position="476"/>
    </location>
</feature>
<dbReference type="InterPro" id="IPR024719">
    <property type="entry name" value="HpaB/PvcC/4-BUDH_C"/>
</dbReference>
<dbReference type="EMBL" id="BAAADS010000009">
    <property type="protein sequence ID" value="GAA0598740.1"/>
    <property type="molecule type" value="Genomic_DNA"/>
</dbReference>
<dbReference type="PANTHER" id="PTHR36117">
    <property type="entry name" value="4-HYDROXYPHENYLACETATE 3-MONOOXYGENASE-RELATED"/>
    <property type="match status" value="1"/>
</dbReference>
<dbReference type="Gene3D" id="1.10.3140.10">
    <property type="entry name" value="4-hydroxybutyryl-coa dehydratase, domain 1"/>
    <property type="match status" value="1"/>
</dbReference>
<dbReference type="NCBIfam" id="TIGR02309">
    <property type="entry name" value="HpaB-1"/>
    <property type="match status" value="1"/>
</dbReference>
<dbReference type="Gene3D" id="1.20.140.10">
    <property type="entry name" value="Butyryl-CoA Dehydrogenase, subunit A, domain 3"/>
    <property type="match status" value="1"/>
</dbReference>
<dbReference type="Pfam" id="PF11794">
    <property type="entry name" value="HpaB_N"/>
    <property type="match status" value="1"/>
</dbReference>
<evidence type="ECO:0000313" key="6">
    <source>
        <dbReference type="EMBL" id="GAA0598740.1"/>
    </source>
</evidence>
<dbReference type="InterPro" id="IPR004925">
    <property type="entry name" value="HpaB/PvcC/4-BUDH"/>
</dbReference>
<dbReference type="Proteomes" id="UP001500866">
    <property type="component" value="Unassembled WGS sequence"/>
</dbReference>